<feature type="domain" description="Non-canonical purine NTP phosphatase/PRRC1" evidence="12">
    <location>
        <begin position="6"/>
        <end position="155"/>
    </location>
</feature>
<dbReference type="STRING" id="1472767.AOX59_07200"/>
<dbReference type="Gene3D" id="3.90.950.10">
    <property type="match status" value="1"/>
</dbReference>
<evidence type="ECO:0000313" key="14">
    <source>
        <dbReference type="Proteomes" id="UP000050331"/>
    </source>
</evidence>
<evidence type="ECO:0000256" key="6">
    <source>
        <dbReference type="ARBA" id="ARBA00022842"/>
    </source>
</evidence>
<keyword evidence="5" id="KW-0378">Hydrolase</keyword>
<keyword evidence="7" id="KW-0546">Nucleotide metabolism</keyword>
<dbReference type="Pfam" id="PF01931">
    <property type="entry name" value="NTPase_I-T"/>
    <property type="match status" value="1"/>
</dbReference>
<dbReference type="InterPro" id="IPR050299">
    <property type="entry name" value="YjjX_NTPase"/>
</dbReference>
<dbReference type="OrthoDB" id="164951at2"/>
<dbReference type="KEGG" id="lao:AOX59_07200"/>
<dbReference type="GO" id="GO:0009117">
    <property type="term" value="P:nucleotide metabolic process"/>
    <property type="evidence" value="ECO:0007669"/>
    <property type="project" value="UniProtKB-KW"/>
</dbReference>
<dbReference type="GO" id="GO:0000166">
    <property type="term" value="F:nucleotide binding"/>
    <property type="evidence" value="ECO:0007669"/>
    <property type="project" value="UniProtKB-KW"/>
</dbReference>
<dbReference type="RefSeq" id="WP_068443898.1">
    <property type="nucleotide sequence ID" value="NZ_CP013862.1"/>
</dbReference>
<gene>
    <name evidence="13" type="primary">yjjX</name>
    <name evidence="13" type="ORF">AOX59_07200</name>
</gene>
<dbReference type="PANTHER" id="PTHR34699:SF2">
    <property type="entry name" value="NON-CANONICAL PURINE NTP PHOSPHATASE_PRRC1 DOMAIN-CONTAINING PROTEIN"/>
    <property type="match status" value="1"/>
</dbReference>
<evidence type="ECO:0000256" key="11">
    <source>
        <dbReference type="ARBA" id="ARBA00048781"/>
    </source>
</evidence>
<evidence type="ECO:0000256" key="5">
    <source>
        <dbReference type="ARBA" id="ARBA00022801"/>
    </source>
</evidence>
<dbReference type="SUPFAM" id="SSF52972">
    <property type="entry name" value="ITPase-like"/>
    <property type="match status" value="1"/>
</dbReference>
<comment type="catalytic activity">
    <reaction evidence="10">
        <text>ITP + H2O = IDP + phosphate + H(+)</text>
        <dbReference type="Rhea" id="RHEA:28330"/>
        <dbReference type="ChEBI" id="CHEBI:15377"/>
        <dbReference type="ChEBI" id="CHEBI:15378"/>
        <dbReference type="ChEBI" id="CHEBI:43474"/>
        <dbReference type="ChEBI" id="CHEBI:58280"/>
        <dbReference type="ChEBI" id="CHEBI:61402"/>
        <dbReference type="EC" id="3.6.1.73"/>
    </reaction>
</comment>
<dbReference type="EC" id="3.6.1.73" evidence="9"/>
<dbReference type="GO" id="GO:0103023">
    <property type="term" value="F:ITPase activity"/>
    <property type="evidence" value="ECO:0007669"/>
    <property type="project" value="UniProtKB-EC"/>
</dbReference>
<keyword evidence="8" id="KW-0464">Manganese</keyword>
<comment type="cofactor">
    <cofactor evidence="1">
        <name>Mn(2+)</name>
        <dbReference type="ChEBI" id="CHEBI:29035"/>
    </cofactor>
</comment>
<name>A0A0U3W5J7_9BACI</name>
<keyword evidence="4" id="KW-0547">Nucleotide-binding</keyword>
<dbReference type="EMBL" id="CP013862">
    <property type="protein sequence ID" value="ALX48416.1"/>
    <property type="molecule type" value="Genomic_DNA"/>
</dbReference>
<proteinExistence type="predicted"/>
<accession>A0A0U3W5J7</accession>
<protein>
    <recommendedName>
        <fullName evidence="9">inosine/xanthosine triphosphatase</fullName>
        <ecNumber evidence="9">3.6.1.73</ecNumber>
    </recommendedName>
</protein>
<dbReference type="Proteomes" id="UP000050331">
    <property type="component" value="Chromosome"/>
</dbReference>
<evidence type="ECO:0000256" key="10">
    <source>
        <dbReference type="ARBA" id="ARBA00048174"/>
    </source>
</evidence>
<comment type="catalytic activity">
    <reaction evidence="11">
        <text>XTP + H2O = XDP + phosphate + H(+)</text>
        <dbReference type="Rhea" id="RHEA:28406"/>
        <dbReference type="ChEBI" id="CHEBI:15377"/>
        <dbReference type="ChEBI" id="CHEBI:15378"/>
        <dbReference type="ChEBI" id="CHEBI:43474"/>
        <dbReference type="ChEBI" id="CHEBI:59884"/>
        <dbReference type="ChEBI" id="CHEBI:61314"/>
        <dbReference type="EC" id="3.6.1.73"/>
    </reaction>
</comment>
<evidence type="ECO:0000313" key="13">
    <source>
        <dbReference type="EMBL" id="ALX48416.1"/>
    </source>
</evidence>
<evidence type="ECO:0000256" key="8">
    <source>
        <dbReference type="ARBA" id="ARBA00023211"/>
    </source>
</evidence>
<reference evidence="13 14" key="1">
    <citation type="submission" date="2016-01" db="EMBL/GenBank/DDBJ databases">
        <title>Complete genome sequence of strain Lentibacillus amyloliquefaciens LAM0015T isolated from saline sediment.</title>
        <authorList>
            <person name="Wang J.-L."/>
            <person name="He M.-X."/>
        </authorList>
    </citation>
    <scope>NUCLEOTIDE SEQUENCE [LARGE SCALE GENOMIC DNA]</scope>
    <source>
        <strain evidence="13 14">LAM0015</strain>
    </source>
</reference>
<dbReference type="InterPro" id="IPR026533">
    <property type="entry name" value="NTPase/PRRC1"/>
</dbReference>
<keyword evidence="14" id="KW-1185">Reference proteome</keyword>
<evidence type="ECO:0000259" key="12">
    <source>
        <dbReference type="Pfam" id="PF01931"/>
    </source>
</evidence>
<evidence type="ECO:0000256" key="3">
    <source>
        <dbReference type="ARBA" id="ARBA00022723"/>
    </source>
</evidence>
<evidence type="ECO:0000256" key="4">
    <source>
        <dbReference type="ARBA" id="ARBA00022741"/>
    </source>
</evidence>
<evidence type="ECO:0000256" key="2">
    <source>
        <dbReference type="ARBA" id="ARBA00001946"/>
    </source>
</evidence>
<dbReference type="AlphaFoldDB" id="A0A0U3W5J7"/>
<evidence type="ECO:0000256" key="7">
    <source>
        <dbReference type="ARBA" id="ARBA00023080"/>
    </source>
</evidence>
<evidence type="ECO:0000256" key="9">
    <source>
        <dbReference type="ARBA" id="ARBA00038901"/>
    </source>
</evidence>
<comment type="cofactor">
    <cofactor evidence="2">
        <name>Mg(2+)</name>
        <dbReference type="ChEBI" id="CHEBI:18420"/>
    </cofactor>
</comment>
<organism evidence="13 14">
    <name type="scientific">Lentibacillus amyloliquefaciens</name>
    <dbReference type="NCBI Taxonomy" id="1472767"/>
    <lineage>
        <taxon>Bacteria</taxon>
        <taxon>Bacillati</taxon>
        <taxon>Bacillota</taxon>
        <taxon>Bacilli</taxon>
        <taxon>Bacillales</taxon>
        <taxon>Bacillaceae</taxon>
        <taxon>Lentibacillus</taxon>
    </lineage>
</organism>
<keyword evidence="6" id="KW-0460">Magnesium</keyword>
<dbReference type="InterPro" id="IPR029001">
    <property type="entry name" value="ITPase-like_fam"/>
</dbReference>
<evidence type="ECO:0000256" key="1">
    <source>
        <dbReference type="ARBA" id="ARBA00001936"/>
    </source>
</evidence>
<keyword evidence="3" id="KW-0479">Metal-binding</keyword>
<sequence>MELVIGSGNPAKIAAVNDVFTEDEVFSRDVPSLVSSQPFSDEETRKGAINRAAGSLKANSADIGIGLEGGVMYVEDDLYLCNWGALITRDHVSFTAAGARILLPKEIEHELKIGNELGDVMDGYAKRENVRKKEGAVGIFTNDRISRKAMFAHVVKLLHGQWEYWQQG</sequence>
<dbReference type="NCBIfam" id="NF002850">
    <property type="entry name" value="PRK03114.1"/>
    <property type="match status" value="1"/>
</dbReference>
<dbReference type="GO" id="GO:0046872">
    <property type="term" value="F:metal ion binding"/>
    <property type="evidence" value="ECO:0007669"/>
    <property type="project" value="UniProtKB-KW"/>
</dbReference>
<dbReference type="PANTHER" id="PTHR34699">
    <property type="match status" value="1"/>
</dbReference>